<keyword evidence="2 3" id="KW-0418">Kinase</keyword>
<dbReference type="OrthoDB" id="5291879at2"/>
<evidence type="ECO:0000256" key="1">
    <source>
        <dbReference type="ARBA" id="ARBA00009460"/>
    </source>
</evidence>
<dbReference type="RefSeq" id="WP_129027355.1">
    <property type="nucleotide sequence ID" value="NZ_SDHY01000005.1"/>
</dbReference>
<dbReference type="InterPro" id="IPR016477">
    <property type="entry name" value="Fructo-/Ketosamine-3-kinase"/>
</dbReference>
<dbReference type="InterPro" id="IPR011009">
    <property type="entry name" value="Kinase-like_dom_sf"/>
</dbReference>
<dbReference type="SUPFAM" id="SSF56112">
    <property type="entry name" value="Protein kinase-like (PK-like)"/>
    <property type="match status" value="1"/>
</dbReference>
<proteinExistence type="inferred from homology"/>
<dbReference type="Gene3D" id="3.30.200.20">
    <property type="entry name" value="Phosphorylase Kinase, domain 1"/>
    <property type="match status" value="1"/>
</dbReference>
<comment type="similarity">
    <text evidence="1 2">Belongs to the fructosamine kinase family.</text>
</comment>
<name>A0A4Q1BYD5_9BACT</name>
<comment type="caution">
    <text evidence="3">The sequence shown here is derived from an EMBL/GenBank/DDBJ whole genome shotgun (WGS) entry which is preliminary data.</text>
</comment>
<protein>
    <submittedName>
        <fullName evidence="3">Ketosamine-3-kinase</fullName>
    </submittedName>
</protein>
<dbReference type="Pfam" id="PF03881">
    <property type="entry name" value="Fructosamin_kin"/>
    <property type="match status" value="1"/>
</dbReference>
<evidence type="ECO:0000313" key="4">
    <source>
        <dbReference type="Proteomes" id="UP000289455"/>
    </source>
</evidence>
<dbReference type="PANTHER" id="PTHR12149:SF8">
    <property type="entry name" value="PROTEIN-RIBULOSAMINE 3-KINASE"/>
    <property type="match status" value="1"/>
</dbReference>
<dbReference type="AlphaFoldDB" id="A0A4Q1BYD5"/>
<dbReference type="PANTHER" id="PTHR12149">
    <property type="entry name" value="FRUCTOSAMINE 3 KINASE-RELATED PROTEIN"/>
    <property type="match status" value="1"/>
</dbReference>
<dbReference type="PIRSF" id="PIRSF006221">
    <property type="entry name" value="Ketosamine-3-kinase"/>
    <property type="match status" value="1"/>
</dbReference>
<keyword evidence="4" id="KW-1185">Reference proteome</keyword>
<reference evidence="3 4" key="1">
    <citation type="submission" date="2019-01" db="EMBL/GenBank/DDBJ databases">
        <title>Cytophagaceae bacterium strain CAR-16.</title>
        <authorList>
            <person name="Chen W.-M."/>
        </authorList>
    </citation>
    <scope>NUCLEOTIDE SEQUENCE [LARGE SCALE GENOMIC DNA]</scope>
    <source>
        <strain evidence="3 4">CAR-16</strain>
    </source>
</reference>
<dbReference type="Proteomes" id="UP000289455">
    <property type="component" value="Unassembled WGS sequence"/>
</dbReference>
<organism evidence="3 4">
    <name type="scientific">Aquirufa rosea</name>
    <dbReference type="NCBI Taxonomy" id="2509241"/>
    <lineage>
        <taxon>Bacteria</taxon>
        <taxon>Pseudomonadati</taxon>
        <taxon>Bacteroidota</taxon>
        <taxon>Cytophagia</taxon>
        <taxon>Cytophagales</taxon>
        <taxon>Flectobacillaceae</taxon>
        <taxon>Aquirufa</taxon>
    </lineage>
</organism>
<gene>
    <name evidence="3" type="ORF">ESB04_08715</name>
</gene>
<dbReference type="EMBL" id="SDHY01000005">
    <property type="protein sequence ID" value="RXK48120.1"/>
    <property type="molecule type" value="Genomic_DNA"/>
</dbReference>
<dbReference type="Gene3D" id="3.90.1200.10">
    <property type="match status" value="1"/>
</dbReference>
<sequence>MSSQSQEQYQFIESILQQNLGEIGSIQDFQFFYGGNFNLAVRVKLKQGEYFIKWNQGDHEGLFPAEAKNLALIASTSTVPVPQVLGVGQLDEKEYLMMECIPTAEKKDNYWSDFGQKLAQLHHSSSKKGHGLDYDNFIGAAKQVNQWNQNGVNFFIQNRIKAQVDTALYHRRIDGDTNDAFEILYEKIPSIIPNETSALLHGDLWSGNAMVNQHGLVSLVDPSCYYGLREAEIAFTTMFGGFEKEFYEAYNESFPITKGFHERIPLYNLYPLMVHVNLFGEGYLPAVRKILDSYVG</sequence>
<dbReference type="GO" id="GO:0016301">
    <property type="term" value="F:kinase activity"/>
    <property type="evidence" value="ECO:0007669"/>
    <property type="project" value="UniProtKB-UniRule"/>
</dbReference>
<evidence type="ECO:0000256" key="2">
    <source>
        <dbReference type="PIRNR" id="PIRNR006221"/>
    </source>
</evidence>
<accession>A0A4Q1BYD5</accession>
<keyword evidence="2" id="KW-0808">Transferase</keyword>
<evidence type="ECO:0000313" key="3">
    <source>
        <dbReference type="EMBL" id="RXK48120.1"/>
    </source>
</evidence>